<dbReference type="SUPFAM" id="SSF81383">
    <property type="entry name" value="F-box domain"/>
    <property type="match status" value="1"/>
</dbReference>
<evidence type="ECO:0000259" key="2">
    <source>
        <dbReference type="PROSITE" id="PS50181"/>
    </source>
</evidence>
<dbReference type="PROSITE" id="PS50181">
    <property type="entry name" value="FBOX"/>
    <property type="match status" value="1"/>
</dbReference>
<feature type="compositionally biased region" description="Polar residues" evidence="1">
    <location>
        <begin position="7"/>
        <end position="21"/>
    </location>
</feature>
<dbReference type="Pfam" id="PF04300">
    <property type="entry name" value="FBA"/>
    <property type="match status" value="2"/>
</dbReference>
<dbReference type="AlphaFoldDB" id="A0ABD2NII1"/>
<dbReference type="SMART" id="SM00256">
    <property type="entry name" value="FBOX"/>
    <property type="match status" value="1"/>
</dbReference>
<sequence length="349" mass="40274">MGLGFSNERQLYSDKQSTTEMAPNKARKATPALDFVFPENAYDPPENGLNFNEIYLPEEVLILIFSYIPVCDILKMGLVCKRWYNSLRMHTLWSTLYFKKYKTIPKPLPWYTFYALFSTNYFNGNLLKNNCGQNKFKHWVILKNGGHKLKIENNATGCEPYPADCPDFMGAKTCFVTSFSMSQKIQIIRLKNNLVKYIVEKHKPHLYASEWVAGRFDCGGLYDLRVILYSESMKIESICEKKDYDYDFENYEEGYLDEPTVKNGILMVEAGQLKYNGNEATKWQKIQVLLKDYPNGVEGVLFEHCGVDNQFWAGHYGPKMAGGVVKFVFESMEPEQDVTINDEMDVSTN</sequence>
<dbReference type="SMART" id="SM01198">
    <property type="entry name" value="FBA"/>
    <property type="match status" value="1"/>
</dbReference>
<gene>
    <name evidence="4" type="ORF">HHI36_016098</name>
</gene>
<dbReference type="Proteomes" id="UP001516400">
    <property type="component" value="Unassembled WGS sequence"/>
</dbReference>
<dbReference type="InterPro" id="IPR001810">
    <property type="entry name" value="F-box_dom"/>
</dbReference>
<keyword evidence="5" id="KW-1185">Reference proteome</keyword>
<dbReference type="InterPro" id="IPR036047">
    <property type="entry name" value="F-box-like_dom_sf"/>
</dbReference>
<dbReference type="InterPro" id="IPR008979">
    <property type="entry name" value="Galactose-bd-like_sf"/>
</dbReference>
<dbReference type="PANTHER" id="PTHR12125:SF5">
    <property type="entry name" value="F-BOX DOMAIN-CONTAINING PROTEIN"/>
    <property type="match status" value="1"/>
</dbReference>
<dbReference type="InterPro" id="IPR007397">
    <property type="entry name" value="F-box-assoc_dom"/>
</dbReference>
<organism evidence="4 5">
    <name type="scientific">Cryptolaemus montrouzieri</name>
    <dbReference type="NCBI Taxonomy" id="559131"/>
    <lineage>
        <taxon>Eukaryota</taxon>
        <taxon>Metazoa</taxon>
        <taxon>Ecdysozoa</taxon>
        <taxon>Arthropoda</taxon>
        <taxon>Hexapoda</taxon>
        <taxon>Insecta</taxon>
        <taxon>Pterygota</taxon>
        <taxon>Neoptera</taxon>
        <taxon>Endopterygota</taxon>
        <taxon>Coleoptera</taxon>
        <taxon>Polyphaga</taxon>
        <taxon>Cucujiformia</taxon>
        <taxon>Coccinelloidea</taxon>
        <taxon>Coccinellidae</taxon>
        <taxon>Scymninae</taxon>
        <taxon>Scymnini</taxon>
        <taxon>Cryptolaemus</taxon>
    </lineage>
</organism>
<dbReference type="Gene3D" id="1.20.1280.50">
    <property type="match status" value="1"/>
</dbReference>
<feature type="domain" description="FBA" evidence="3">
    <location>
        <begin position="113"/>
        <end position="329"/>
    </location>
</feature>
<evidence type="ECO:0000256" key="1">
    <source>
        <dbReference type="SAM" id="MobiDB-lite"/>
    </source>
</evidence>
<dbReference type="Gene3D" id="2.60.120.260">
    <property type="entry name" value="Galactose-binding domain-like"/>
    <property type="match status" value="1"/>
</dbReference>
<feature type="region of interest" description="Disordered" evidence="1">
    <location>
        <begin position="1"/>
        <end position="26"/>
    </location>
</feature>
<dbReference type="PANTHER" id="PTHR12125">
    <property type="entry name" value="F-BOX ONLY PROTEIN 6-LIKE PROTEIN"/>
    <property type="match status" value="1"/>
</dbReference>
<dbReference type="GO" id="GO:0005737">
    <property type="term" value="C:cytoplasm"/>
    <property type="evidence" value="ECO:0007669"/>
    <property type="project" value="UniProtKB-ARBA"/>
</dbReference>
<evidence type="ECO:0000259" key="3">
    <source>
        <dbReference type="PROSITE" id="PS51114"/>
    </source>
</evidence>
<evidence type="ECO:0000313" key="5">
    <source>
        <dbReference type="Proteomes" id="UP001516400"/>
    </source>
</evidence>
<dbReference type="InterPro" id="IPR039752">
    <property type="entry name" value="F-box_only"/>
</dbReference>
<name>A0ABD2NII1_9CUCU</name>
<comment type="caution">
    <text evidence="4">The sequence shown here is derived from an EMBL/GenBank/DDBJ whole genome shotgun (WGS) entry which is preliminary data.</text>
</comment>
<proteinExistence type="predicted"/>
<dbReference type="Pfam" id="PF12937">
    <property type="entry name" value="F-box-like"/>
    <property type="match status" value="1"/>
</dbReference>
<dbReference type="EMBL" id="JABFTP020000124">
    <property type="protein sequence ID" value="KAL3278551.1"/>
    <property type="molecule type" value="Genomic_DNA"/>
</dbReference>
<dbReference type="PROSITE" id="PS51114">
    <property type="entry name" value="FBA"/>
    <property type="match status" value="1"/>
</dbReference>
<reference evidence="4 5" key="1">
    <citation type="journal article" date="2021" name="BMC Biol.">
        <title>Horizontally acquired antibacterial genes associated with adaptive radiation of ladybird beetles.</title>
        <authorList>
            <person name="Li H.S."/>
            <person name="Tang X.F."/>
            <person name="Huang Y.H."/>
            <person name="Xu Z.Y."/>
            <person name="Chen M.L."/>
            <person name="Du X.Y."/>
            <person name="Qiu B.Y."/>
            <person name="Chen P.T."/>
            <person name="Zhang W."/>
            <person name="Slipinski A."/>
            <person name="Escalona H.E."/>
            <person name="Waterhouse R.M."/>
            <person name="Zwick A."/>
            <person name="Pang H."/>
        </authorList>
    </citation>
    <scope>NUCLEOTIDE SEQUENCE [LARGE SCALE GENOMIC DNA]</scope>
    <source>
        <strain evidence="4">SYSU2018</strain>
    </source>
</reference>
<dbReference type="CDD" id="cd09917">
    <property type="entry name" value="F-box_SF"/>
    <property type="match status" value="1"/>
</dbReference>
<feature type="domain" description="F-box" evidence="2">
    <location>
        <begin position="50"/>
        <end position="96"/>
    </location>
</feature>
<dbReference type="SUPFAM" id="SSF49785">
    <property type="entry name" value="Galactose-binding domain-like"/>
    <property type="match status" value="1"/>
</dbReference>
<accession>A0ABD2NII1</accession>
<protein>
    <submittedName>
        <fullName evidence="4">Uncharacterized protein</fullName>
    </submittedName>
</protein>
<evidence type="ECO:0000313" key="4">
    <source>
        <dbReference type="EMBL" id="KAL3278551.1"/>
    </source>
</evidence>